<evidence type="ECO:0008006" key="4">
    <source>
        <dbReference type="Google" id="ProtNLM"/>
    </source>
</evidence>
<dbReference type="Proteomes" id="UP000015100">
    <property type="component" value="Unassembled WGS sequence"/>
</dbReference>
<dbReference type="OMA" id="FWICCEC"/>
<evidence type="ECO:0000256" key="1">
    <source>
        <dbReference type="SAM" id="Coils"/>
    </source>
</evidence>
<keyword evidence="3" id="KW-1185">Reference proteome</keyword>
<dbReference type="STRING" id="1284197.S8A2L8"/>
<evidence type="ECO:0000313" key="2">
    <source>
        <dbReference type="EMBL" id="EPS37255.1"/>
    </source>
</evidence>
<dbReference type="AlphaFoldDB" id="S8A2L8"/>
<reference evidence="2 3" key="1">
    <citation type="journal article" date="2013" name="PLoS Genet.">
        <title>Genomic mechanisms accounting for the adaptation to parasitism in nematode-trapping fungi.</title>
        <authorList>
            <person name="Meerupati T."/>
            <person name="Andersson K.M."/>
            <person name="Friman E."/>
            <person name="Kumar D."/>
            <person name="Tunlid A."/>
            <person name="Ahren D."/>
        </authorList>
    </citation>
    <scope>NUCLEOTIDE SEQUENCE [LARGE SCALE GENOMIC DNA]</scope>
    <source>
        <strain evidence="2 3">CBS 200.50</strain>
    </source>
</reference>
<gene>
    <name evidence="2" type="ORF">H072_9040</name>
</gene>
<dbReference type="HOGENOM" id="CLU_924302_0_0_1"/>
<dbReference type="eggNOG" id="ENOG502S2SN">
    <property type="taxonomic scope" value="Eukaryota"/>
</dbReference>
<dbReference type="EMBL" id="AQGS01000677">
    <property type="protein sequence ID" value="EPS37255.1"/>
    <property type="molecule type" value="Genomic_DNA"/>
</dbReference>
<comment type="caution">
    <text evidence="2">The sequence shown here is derived from an EMBL/GenBank/DDBJ whole genome shotgun (WGS) entry which is preliminary data.</text>
</comment>
<protein>
    <recommendedName>
        <fullName evidence="4">C2H2-type domain-containing protein</fullName>
    </recommendedName>
</protein>
<proteinExistence type="predicted"/>
<feature type="coiled-coil region" evidence="1">
    <location>
        <begin position="173"/>
        <end position="200"/>
    </location>
</feature>
<organism evidence="2 3">
    <name type="scientific">Dactylellina haptotyla (strain CBS 200.50)</name>
    <name type="common">Nematode-trapping fungus</name>
    <name type="synonym">Monacrosporium haptotylum</name>
    <dbReference type="NCBI Taxonomy" id="1284197"/>
    <lineage>
        <taxon>Eukaryota</taxon>
        <taxon>Fungi</taxon>
        <taxon>Dikarya</taxon>
        <taxon>Ascomycota</taxon>
        <taxon>Pezizomycotina</taxon>
        <taxon>Orbiliomycetes</taxon>
        <taxon>Orbiliales</taxon>
        <taxon>Orbiliaceae</taxon>
        <taxon>Dactylellina</taxon>
    </lineage>
</organism>
<name>S8A2L8_DACHA</name>
<keyword evidence="1" id="KW-0175">Coiled coil</keyword>
<reference evidence="3" key="2">
    <citation type="submission" date="2013-04" db="EMBL/GenBank/DDBJ databases">
        <title>Genomic mechanisms accounting for the adaptation to parasitism in nematode-trapping fungi.</title>
        <authorList>
            <person name="Ahren D.G."/>
        </authorList>
    </citation>
    <scope>NUCLEOTIDE SEQUENCE [LARGE SCALE GENOMIC DNA]</scope>
    <source>
        <strain evidence="3">CBS 200.50</strain>
    </source>
</reference>
<sequence length="282" mass="33256">MSSRLTYSRKHMQRHRRPFFCTFHWQERSEVQRFGSKDDWRRHEEHRHYQSEFYKCPGGSHESCRGAWPGRQEFERHLDEQHGSIISGWTLLDGSINEDARKDFLQKHHNGTDYVEDNFWCGFCAKLIPIPPEMKGRRGKEIRVNHVADHFHKEQKDIRLWVKYHECNLAETSKALENARVRYERELNVLDTDLDVLDQQRQLPPIKDIFGPPGEPFRATSLGPSPVTPDFWICCECQSLAQTRPNFVYVMNLGNELECSSREHRAHTRCSRCSGIARSQFS</sequence>
<accession>S8A2L8</accession>
<dbReference type="OrthoDB" id="6077919at2759"/>
<evidence type="ECO:0000313" key="3">
    <source>
        <dbReference type="Proteomes" id="UP000015100"/>
    </source>
</evidence>